<dbReference type="SMR" id="A0A0M4E5T1"/>
<dbReference type="InterPro" id="IPR036179">
    <property type="entry name" value="Ig-like_dom_sf"/>
</dbReference>
<dbReference type="OMA" id="NENSTWE"/>
<evidence type="ECO:0000256" key="7">
    <source>
        <dbReference type="ARBA" id="ARBA00023180"/>
    </source>
</evidence>
<dbReference type="PROSITE" id="PS50835">
    <property type="entry name" value="IG_LIKE"/>
    <property type="match status" value="4"/>
</dbReference>
<dbReference type="InterPro" id="IPR003599">
    <property type="entry name" value="Ig_sub"/>
</dbReference>
<proteinExistence type="predicted"/>
<name>A0A0M4E5T1_DROBS</name>
<dbReference type="SMART" id="SM00409">
    <property type="entry name" value="IG"/>
    <property type="match status" value="4"/>
</dbReference>
<keyword evidence="2" id="KW-1003">Cell membrane</keyword>
<dbReference type="SMART" id="SM00408">
    <property type="entry name" value="IGc2"/>
    <property type="match status" value="4"/>
</dbReference>
<dbReference type="InterPro" id="IPR051170">
    <property type="entry name" value="Neural/epithelial_adhesion"/>
</dbReference>
<keyword evidence="4" id="KW-0677">Repeat</keyword>
<comment type="subcellular location">
    <subcellularLocation>
        <location evidence="1">Cell membrane</location>
    </subcellularLocation>
</comment>
<evidence type="ECO:0000256" key="5">
    <source>
        <dbReference type="ARBA" id="ARBA00023136"/>
    </source>
</evidence>
<keyword evidence="11" id="KW-1185">Reference proteome</keyword>
<keyword evidence="8" id="KW-0393">Immunoglobulin domain</keyword>
<dbReference type="SUPFAM" id="SSF48726">
    <property type="entry name" value="Immunoglobulin"/>
    <property type="match status" value="4"/>
</dbReference>
<protein>
    <submittedName>
        <fullName evidence="10">CG11320</fullName>
    </submittedName>
</protein>
<dbReference type="GO" id="GO:0005886">
    <property type="term" value="C:plasma membrane"/>
    <property type="evidence" value="ECO:0007669"/>
    <property type="project" value="UniProtKB-SubCell"/>
</dbReference>
<keyword evidence="5" id="KW-0472">Membrane</keyword>
<dbReference type="FunFam" id="2.60.40.10:FF:000328">
    <property type="entry name" value="CLUMA_CG000981, isoform A"/>
    <property type="match status" value="2"/>
</dbReference>
<gene>
    <name evidence="10" type="ORF">Dbus_chr2Lg1619</name>
</gene>
<evidence type="ECO:0000256" key="2">
    <source>
        <dbReference type="ARBA" id="ARBA00022475"/>
    </source>
</evidence>
<dbReference type="AlphaFoldDB" id="A0A0M4E5T1"/>
<accession>A0A0M4E5T1</accession>
<reference evidence="10 11" key="1">
    <citation type="submission" date="2015-08" db="EMBL/GenBank/DDBJ databases">
        <title>Ancestral chromatin configuration constrains chromatin evolution on differentiating sex chromosomes in Drosophila.</title>
        <authorList>
            <person name="Zhou Q."/>
            <person name="Bachtrog D."/>
        </authorList>
    </citation>
    <scope>NUCLEOTIDE SEQUENCE [LARGE SCALE GENOMIC DNA]</scope>
    <source>
        <tissue evidence="10">Whole larvae</tissue>
    </source>
</reference>
<keyword evidence="7" id="KW-0325">Glycoprotein</keyword>
<dbReference type="InterPro" id="IPR013783">
    <property type="entry name" value="Ig-like_fold"/>
</dbReference>
<dbReference type="Pfam" id="PF13927">
    <property type="entry name" value="Ig_3"/>
    <property type="match status" value="4"/>
</dbReference>
<evidence type="ECO:0000256" key="8">
    <source>
        <dbReference type="ARBA" id="ARBA00023319"/>
    </source>
</evidence>
<evidence type="ECO:0000256" key="1">
    <source>
        <dbReference type="ARBA" id="ARBA00004236"/>
    </source>
</evidence>
<dbReference type="STRING" id="30019.A0A0M4E5T1"/>
<keyword evidence="3" id="KW-0732">Signal</keyword>
<keyword evidence="6" id="KW-1015">Disulfide bond</keyword>
<evidence type="ECO:0000256" key="6">
    <source>
        <dbReference type="ARBA" id="ARBA00023157"/>
    </source>
</evidence>
<evidence type="ECO:0000313" key="11">
    <source>
        <dbReference type="Proteomes" id="UP000494163"/>
    </source>
</evidence>
<evidence type="ECO:0000256" key="4">
    <source>
        <dbReference type="ARBA" id="ARBA00022737"/>
    </source>
</evidence>
<evidence type="ECO:0000256" key="3">
    <source>
        <dbReference type="ARBA" id="ARBA00022729"/>
    </source>
</evidence>
<dbReference type="Proteomes" id="UP000494163">
    <property type="component" value="Chromosome 2L"/>
</dbReference>
<dbReference type="EMBL" id="CP012523">
    <property type="protein sequence ID" value="ALC39534.1"/>
    <property type="molecule type" value="Genomic_DNA"/>
</dbReference>
<dbReference type="OrthoDB" id="10012075at2759"/>
<dbReference type="Gene3D" id="2.60.40.10">
    <property type="entry name" value="Immunoglobulins"/>
    <property type="match status" value="4"/>
</dbReference>
<dbReference type="PANTHER" id="PTHR12231:SF253">
    <property type="entry name" value="DPR-INTERACTING PROTEIN ETA, ISOFORM B-RELATED"/>
    <property type="match status" value="1"/>
</dbReference>
<dbReference type="InterPro" id="IPR003598">
    <property type="entry name" value="Ig_sub2"/>
</dbReference>
<dbReference type="GO" id="GO:0043005">
    <property type="term" value="C:neuron projection"/>
    <property type="evidence" value="ECO:0007669"/>
    <property type="project" value="TreeGrafter"/>
</dbReference>
<dbReference type="PANTHER" id="PTHR12231">
    <property type="entry name" value="CTX-RELATED TYPE I TRANSMEMBRANE PROTEIN"/>
    <property type="match status" value="1"/>
</dbReference>
<feature type="domain" description="Ig-like" evidence="9">
    <location>
        <begin position="278"/>
        <end position="367"/>
    </location>
</feature>
<dbReference type="InterPro" id="IPR007110">
    <property type="entry name" value="Ig-like_dom"/>
</dbReference>
<evidence type="ECO:0000313" key="10">
    <source>
        <dbReference type="EMBL" id="ALC39534.1"/>
    </source>
</evidence>
<evidence type="ECO:0000259" key="9">
    <source>
        <dbReference type="PROSITE" id="PS50835"/>
    </source>
</evidence>
<feature type="domain" description="Ig-like" evidence="9">
    <location>
        <begin position="22"/>
        <end position="111"/>
    </location>
</feature>
<feature type="domain" description="Ig-like" evidence="9">
    <location>
        <begin position="122"/>
        <end position="211"/>
    </location>
</feature>
<feature type="domain" description="Ig-like" evidence="9">
    <location>
        <begin position="378"/>
        <end position="467"/>
    </location>
</feature>
<sequence length="470" mass="53310">MCQINTDPMKSQMGYLDVVVPPDIVDYQTSQDVVCASGQNVTLTCSATGVPQPNIIWRREENTPLLLTNEQGEPSELYSLEAQNLTLWQLQREHMGAYLCIASNGVPPTVSKRVMLIVNFAPTIWTRYDTIYVGLGQKLALECISEALPASINYWLKDEQLLPTGSYESLLIDHVQRMVMRLTLRPVTKRDFGEYKCIAKNALGQTERSIILHHKAKKHVQHSHQTSNRDNQLIVIEECLLYIYLSTHLFYIAARYMCQINTDPMKSQMGYLDVVVPPDIVDYQTSQDVVCASGQNVTLTCSATGVPQPNIIWRREENTPLLLTNEQGEPSELYSLEAQNLTLWQLQREHMGAYLCIASNGVPPTVSKRVMLIVNFAPTIWTRYDTIYVGLGQKLALECISEALPASINYWLKDEQLLPTGSYESLLIDHVQRMVMRLTLRPVTKRDFGEYKCIAKNALGQTERSIILHR</sequence>
<organism evidence="10 11">
    <name type="scientific">Drosophila busckii</name>
    <name type="common">Fruit fly</name>
    <dbReference type="NCBI Taxonomy" id="30019"/>
    <lineage>
        <taxon>Eukaryota</taxon>
        <taxon>Metazoa</taxon>
        <taxon>Ecdysozoa</taxon>
        <taxon>Arthropoda</taxon>
        <taxon>Hexapoda</taxon>
        <taxon>Insecta</taxon>
        <taxon>Pterygota</taxon>
        <taxon>Neoptera</taxon>
        <taxon>Endopterygota</taxon>
        <taxon>Diptera</taxon>
        <taxon>Brachycera</taxon>
        <taxon>Muscomorpha</taxon>
        <taxon>Ephydroidea</taxon>
        <taxon>Drosophilidae</taxon>
        <taxon>Drosophila</taxon>
    </lineage>
</organism>